<evidence type="ECO:0000313" key="12">
    <source>
        <dbReference type="EMBL" id="TRY63124.1"/>
    </source>
</evidence>
<evidence type="ECO:0000256" key="5">
    <source>
        <dbReference type="ARBA" id="ARBA00022723"/>
    </source>
</evidence>
<evidence type="ECO:0000256" key="2">
    <source>
        <dbReference type="ARBA" id="ARBA00005988"/>
    </source>
</evidence>
<dbReference type="InterPro" id="IPR000834">
    <property type="entry name" value="Peptidase_M14"/>
</dbReference>
<keyword evidence="5" id="KW-0479">Metal-binding</keyword>
<dbReference type="Proteomes" id="UP000318571">
    <property type="component" value="Chromosome 10"/>
</dbReference>
<dbReference type="Pfam" id="PF00246">
    <property type="entry name" value="Peptidase_M14"/>
    <property type="match status" value="1"/>
</dbReference>
<evidence type="ECO:0000256" key="8">
    <source>
        <dbReference type="ARBA" id="ARBA00022833"/>
    </source>
</evidence>
<evidence type="ECO:0000256" key="10">
    <source>
        <dbReference type="PROSITE-ProRule" id="PRU01379"/>
    </source>
</evidence>
<name>A0A553NCE7_TIGCA</name>
<dbReference type="GO" id="GO:0006508">
    <property type="term" value="P:proteolysis"/>
    <property type="evidence" value="ECO:0007669"/>
    <property type="project" value="UniProtKB-KW"/>
</dbReference>
<dbReference type="FunFam" id="3.40.630.10:FF:000084">
    <property type="entry name" value="Carboxypeptidase B2"/>
    <property type="match status" value="1"/>
</dbReference>
<evidence type="ECO:0000256" key="1">
    <source>
        <dbReference type="ARBA" id="ARBA00001947"/>
    </source>
</evidence>
<feature type="active site" description="Proton donor/acceptor" evidence="10">
    <location>
        <position position="413"/>
    </location>
</feature>
<evidence type="ECO:0000259" key="11">
    <source>
        <dbReference type="PROSITE" id="PS52035"/>
    </source>
</evidence>
<evidence type="ECO:0000256" key="3">
    <source>
        <dbReference type="ARBA" id="ARBA00022645"/>
    </source>
</evidence>
<keyword evidence="9" id="KW-0482">Metalloprotease</keyword>
<dbReference type="STRING" id="6832.A0A553NCE7"/>
<dbReference type="Gene3D" id="3.40.630.10">
    <property type="entry name" value="Zn peptidases"/>
    <property type="match status" value="1"/>
</dbReference>
<keyword evidence="6" id="KW-0732">Signal</keyword>
<dbReference type="PANTHER" id="PTHR11705">
    <property type="entry name" value="PROTEASE FAMILY M14 CARBOXYPEPTIDASE A,B"/>
    <property type="match status" value="1"/>
</dbReference>
<keyword evidence="8" id="KW-0862">Zinc</keyword>
<feature type="domain" description="Peptidase M14" evidence="11">
    <location>
        <begin position="148"/>
        <end position="448"/>
    </location>
</feature>
<evidence type="ECO:0000256" key="9">
    <source>
        <dbReference type="ARBA" id="ARBA00023049"/>
    </source>
</evidence>
<dbReference type="PROSITE" id="PS52035">
    <property type="entry name" value="PEPTIDASE_M14"/>
    <property type="match status" value="1"/>
</dbReference>
<keyword evidence="7" id="KW-0378">Hydrolase</keyword>
<dbReference type="SUPFAM" id="SSF53187">
    <property type="entry name" value="Zn-dependent exopeptidases"/>
    <property type="match status" value="1"/>
</dbReference>
<dbReference type="PANTHER" id="PTHR11705:SF89">
    <property type="entry name" value="PEPTIDASE M14 CARBOXYPEPTIDASE A DOMAIN-CONTAINING PROTEIN"/>
    <property type="match status" value="1"/>
</dbReference>
<comment type="caution">
    <text evidence="12">The sequence shown here is derived from an EMBL/GenBank/DDBJ whole genome shotgun (WGS) entry which is preliminary data.</text>
</comment>
<dbReference type="OMA" id="SDDYAFY"/>
<evidence type="ECO:0000256" key="6">
    <source>
        <dbReference type="ARBA" id="ARBA00022729"/>
    </source>
</evidence>
<proteinExistence type="inferred from homology"/>
<reference evidence="12 13" key="1">
    <citation type="journal article" date="2018" name="Nat. Ecol. Evol.">
        <title>Genomic signatures of mitonuclear coevolution across populations of Tigriopus californicus.</title>
        <authorList>
            <person name="Barreto F.S."/>
            <person name="Watson E.T."/>
            <person name="Lima T.G."/>
            <person name="Willett C.S."/>
            <person name="Edmands S."/>
            <person name="Li W."/>
            <person name="Burton R.S."/>
        </authorList>
    </citation>
    <scope>NUCLEOTIDE SEQUENCE [LARGE SCALE GENOMIC DNA]</scope>
    <source>
        <strain evidence="12 13">San Diego</strain>
    </source>
</reference>
<dbReference type="CDD" id="cd03860">
    <property type="entry name" value="M14_CP_A-B_like"/>
    <property type="match status" value="1"/>
</dbReference>
<dbReference type="OrthoDB" id="3626597at2759"/>
<accession>A0A553NCE7</accession>
<dbReference type="GO" id="GO:0008270">
    <property type="term" value="F:zinc ion binding"/>
    <property type="evidence" value="ECO:0007669"/>
    <property type="project" value="InterPro"/>
</dbReference>
<dbReference type="AlphaFoldDB" id="A0A553NCE7"/>
<dbReference type="SMART" id="SM00631">
    <property type="entry name" value="Zn_pept"/>
    <property type="match status" value="1"/>
</dbReference>
<organism evidence="12 13">
    <name type="scientific">Tigriopus californicus</name>
    <name type="common">Marine copepod</name>
    <dbReference type="NCBI Taxonomy" id="6832"/>
    <lineage>
        <taxon>Eukaryota</taxon>
        <taxon>Metazoa</taxon>
        <taxon>Ecdysozoa</taxon>
        <taxon>Arthropoda</taxon>
        <taxon>Crustacea</taxon>
        <taxon>Multicrustacea</taxon>
        <taxon>Hexanauplia</taxon>
        <taxon>Copepoda</taxon>
        <taxon>Harpacticoida</taxon>
        <taxon>Harpacticidae</taxon>
        <taxon>Tigriopus</taxon>
    </lineage>
</organism>
<evidence type="ECO:0000256" key="7">
    <source>
        <dbReference type="ARBA" id="ARBA00022801"/>
    </source>
</evidence>
<evidence type="ECO:0000313" key="13">
    <source>
        <dbReference type="Proteomes" id="UP000318571"/>
    </source>
</evidence>
<comment type="similarity">
    <text evidence="2 10">Belongs to the peptidase M14 family.</text>
</comment>
<protein>
    <recommendedName>
        <fullName evidence="11">Peptidase M14 domain-containing protein</fullName>
    </recommendedName>
</protein>
<gene>
    <name evidence="12" type="ORF">TCAL_04005</name>
</gene>
<comment type="cofactor">
    <cofactor evidence="1">
        <name>Zn(2+)</name>
        <dbReference type="ChEBI" id="CHEBI:29105"/>
    </cofactor>
</comment>
<keyword evidence="3" id="KW-0121">Carboxypeptidase</keyword>
<dbReference type="PRINTS" id="PR00765">
    <property type="entry name" value="CRBOXYPTASEA"/>
</dbReference>
<keyword evidence="13" id="KW-1185">Reference proteome</keyword>
<keyword evidence="4" id="KW-0645">Protease</keyword>
<evidence type="ECO:0000256" key="4">
    <source>
        <dbReference type="ARBA" id="ARBA00022670"/>
    </source>
</evidence>
<dbReference type="EMBL" id="VCGU01000458">
    <property type="protein sequence ID" value="TRY63124.1"/>
    <property type="molecule type" value="Genomic_DNA"/>
</dbReference>
<dbReference type="GO" id="GO:0005615">
    <property type="term" value="C:extracellular space"/>
    <property type="evidence" value="ECO:0007669"/>
    <property type="project" value="TreeGrafter"/>
</dbReference>
<dbReference type="GO" id="GO:0004181">
    <property type="term" value="F:metallocarboxypeptidase activity"/>
    <property type="evidence" value="ECO:0007669"/>
    <property type="project" value="InterPro"/>
</dbReference>
<sequence length="468" mass="52694">MCLDTTVTTSGEDKLLDFTVKHSYLRNMLRPLILALTVILGKTQDRISYDNHYLVNLKVANERDIDEFNRVLAKEQAHCQSLQVDLSEGSHDFLCQHHEERNGLVHELHQSQIPFEVESQSMRELLLSEKQPESRNAIPISSKFNYNKYPRFQEIVNHLNTIEKENPGVVRNERVGATHENRSLILTTIGNSPMGQDTRAVWIDAGIHAREWISPITALFLIDRIAEEFRKEPYQQDQRIVGVDWYFMPISNPDGYEYSHETDRMWRKNRAPPPKGESCYGVDLNRNWDVIGFGIGASNDACKDNFKGTKANSEPEVRAASKKLLSVKKNVRVALSLHSAGQYWLTSWGYKTQLPVDNDKMVSLGKKAADAIFRTSGRRYKVGSAGALLYPAGGASDDFAKARALIPYAATIELPGSHGKRRFVLPASQIRSVGEEMFAAMGVVAEVARNHPLGDDPSLMEEAKRNNG</sequence>